<evidence type="ECO:0000313" key="1">
    <source>
        <dbReference type="EMBL" id="NIK88278.1"/>
    </source>
</evidence>
<keyword evidence="2" id="KW-1185">Reference proteome</keyword>
<sequence>MSESAPSREPLISAADAVKAYIRLHRDWALSDGELLSLLLPERFQDSDISDLQRYAMEKLRGENQALRAELLALQAQPRRGALSEGVKKAVLDLIDARSFAEAIAAVTSAAPAFGADRAVFCIEAADGFAAATSSDGVRLIAPGTVAAVVGPEGMGAILSGGGELLFGRTGYRSIAAFRLRIGASAPPALFVLGSRVDGRFDGQDSETDLGFFARALERAIRAWLDLPKA</sequence>
<proteinExistence type="predicted"/>
<dbReference type="EMBL" id="JAASRM010000001">
    <property type="protein sequence ID" value="NIK88278.1"/>
    <property type="molecule type" value="Genomic_DNA"/>
</dbReference>
<protein>
    <submittedName>
        <fullName evidence="1">Uncharacterized protein YigA (DUF484 family)</fullName>
    </submittedName>
</protein>
<gene>
    <name evidence="1" type="ORF">FHS83_001596</name>
</gene>
<accession>A0A846MXH9</accession>
<dbReference type="InterPro" id="IPR007435">
    <property type="entry name" value="DUF484"/>
</dbReference>
<name>A0A846MXH9_9PROT</name>
<reference evidence="1 2" key="1">
    <citation type="submission" date="2020-03" db="EMBL/GenBank/DDBJ databases">
        <title>Genomic Encyclopedia of Type Strains, Phase IV (KMG-IV): sequencing the most valuable type-strain genomes for metagenomic binning, comparative biology and taxonomic classification.</title>
        <authorList>
            <person name="Goeker M."/>
        </authorList>
    </citation>
    <scope>NUCLEOTIDE SEQUENCE [LARGE SCALE GENOMIC DNA]</scope>
    <source>
        <strain evidence="1 2">DSM 19867</strain>
    </source>
</reference>
<organism evidence="1 2">
    <name type="scientific">Rhizomicrobium palustre</name>
    <dbReference type="NCBI Taxonomy" id="189966"/>
    <lineage>
        <taxon>Bacteria</taxon>
        <taxon>Pseudomonadati</taxon>
        <taxon>Pseudomonadota</taxon>
        <taxon>Alphaproteobacteria</taxon>
        <taxon>Micropepsales</taxon>
        <taxon>Micropepsaceae</taxon>
        <taxon>Rhizomicrobium</taxon>
    </lineage>
</organism>
<dbReference type="InterPro" id="IPR029016">
    <property type="entry name" value="GAF-like_dom_sf"/>
</dbReference>
<evidence type="ECO:0000313" key="2">
    <source>
        <dbReference type="Proteomes" id="UP000570514"/>
    </source>
</evidence>
<dbReference type="Proteomes" id="UP000570514">
    <property type="component" value="Unassembled WGS sequence"/>
</dbReference>
<dbReference type="Gene3D" id="3.30.450.40">
    <property type="match status" value="1"/>
</dbReference>
<dbReference type="AlphaFoldDB" id="A0A846MXH9"/>
<dbReference type="Pfam" id="PF04340">
    <property type="entry name" value="DUF484"/>
    <property type="match status" value="1"/>
</dbReference>
<comment type="caution">
    <text evidence="1">The sequence shown here is derived from an EMBL/GenBank/DDBJ whole genome shotgun (WGS) entry which is preliminary data.</text>
</comment>
<dbReference type="RefSeq" id="WP_167082468.1">
    <property type="nucleotide sequence ID" value="NZ_BAAADC010000001.1"/>
</dbReference>